<proteinExistence type="predicted"/>
<dbReference type="InterPro" id="IPR027417">
    <property type="entry name" value="P-loop_NTPase"/>
</dbReference>
<dbReference type="SUPFAM" id="SSF52540">
    <property type="entry name" value="P-loop containing nucleoside triphosphate hydrolases"/>
    <property type="match status" value="1"/>
</dbReference>
<organism evidence="1">
    <name type="scientific">Pithovirus LCPAC404</name>
    <dbReference type="NCBI Taxonomy" id="2506597"/>
    <lineage>
        <taxon>Viruses</taxon>
        <taxon>Pithoviruses</taxon>
    </lineage>
</organism>
<evidence type="ECO:0000313" key="1">
    <source>
        <dbReference type="EMBL" id="QBK93629.1"/>
    </source>
</evidence>
<dbReference type="Gene3D" id="3.40.50.300">
    <property type="entry name" value="P-loop containing nucleotide triphosphate hydrolases"/>
    <property type="match status" value="1"/>
</dbReference>
<sequence>MESNESSYKICCVGPAKSGKTYFSKRVRVGCGKMEIEQYVTTLGVEVHPNMIGDVTIHMWDIGSTFVGIGIHYTKNCDGILQFHNQDNDDPPFEIPDYVYVPTVHVYPEYWNNDDPDNTPLQTLIDKIKVCKGVE</sequence>
<reference evidence="1" key="1">
    <citation type="journal article" date="2019" name="MBio">
        <title>Virus Genomes from Deep Sea Sediments Expand the Ocean Megavirome and Support Independent Origins of Viral Gigantism.</title>
        <authorList>
            <person name="Backstrom D."/>
            <person name="Yutin N."/>
            <person name="Jorgensen S.L."/>
            <person name="Dharamshi J."/>
            <person name="Homa F."/>
            <person name="Zaremba-Niedwiedzka K."/>
            <person name="Spang A."/>
            <person name="Wolf Y.I."/>
            <person name="Koonin E.V."/>
            <person name="Ettema T.J."/>
        </authorList>
    </citation>
    <scope>NUCLEOTIDE SEQUENCE</scope>
</reference>
<accession>A0A481ZFI2</accession>
<protein>
    <submittedName>
        <fullName evidence="1">Ras family GTPase</fullName>
    </submittedName>
</protein>
<gene>
    <name evidence="1" type="ORF">LCPAC404_03330</name>
</gene>
<dbReference type="EMBL" id="MK500600">
    <property type="protein sequence ID" value="QBK93629.1"/>
    <property type="molecule type" value="Genomic_DNA"/>
</dbReference>
<name>A0A481ZFI2_9VIRU</name>